<comment type="similarity">
    <text evidence="1">Belongs to the darcynin family.</text>
</comment>
<dbReference type="Proteomes" id="UP000247459">
    <property type="component" value="Unassembled WGS sequence"/>
</dbReference>
<evidence type="ECO:0008006" key="4">
    <source>
        <dbReference type="Google" id="ProtNLM"/>
    </source>
</evidence>
<accession>A0A2W0CE83</accession>
<reference evidence="2 3" key="1">
    <citation type="submission" date="2018-01" db="EMBL/GenBank/DDBJ databases">
        <title>Genome sequence of the PGP bacterium Paenibacillus illinoisensis E3.</title>
        <authorList>
            <person name="Rolli E."/>
            <person name="Marasco R."/>
            <person name="Bessem C."/>
            <person name="Michoud G."/>
            <person name="Gaiarsa S."/>
            <person name="Borin S."/>
            <person name="Daffonchio D."/>
        </authorList>
    </citation>
    <scope>NUCLEOTIDE SEQUENCE [LARGE SCALE GENOMIC DNA]</scope>
    <source>
        <strain evidence="2 3">E3</strain>
    </source>
</reference>
<dbReference type="RefSeq" id="WP_110822181.1">
    <property type="nucleotide sequence ID" value="NZ_PRLG01000029.1"/>
</dbReference>
<gene>
    <name evidence="2" type="ORF">PIL02S_05488</name>
</gene>
<evidence type="ECO:0000256" key="1">
    <source>
        <dbReference type="ARBA" id="ARBA00006869"/>
    </source>
</evidence>
<organism evidence="2 3">
    <name type="scientific">Paenibacillus illinoisensis</name>
    <dbReference type="NCBI Taxonomy" id="59845"/>
    <lineage>
        <taxon>Bacteria</taxon>
        <taxon>Bacillati</taxon>
        <taxon>Bacillota</taxon>
        <taxon>Bacilli</taxon>
        <taxon>Bacillales</taxon>
        <taxon>Paenibacillaceae</taxon>
        <taxon>Paenibacillus</taxon>
    </lineage>
</organism>
<dbReference type="OrthoDB" id="73186at2"/>
<name>A0A2W0CE83_9BACL</name>
<evidence type="ECO:0000313" key="2">
    <source>
        <dbReference type="EMBL" id="PYY26108.1"/>
    </source>
</evidence>
<proteinExistence type="inferred from homology"/>
<sequence length="114" mass="13661">MRQMMIVLVEFYPSWLALPREERRNYASSLQEMINKYNSEISVRFFDAEALPGKDYTDFVVCETDDIKQYHFMWEEIRDSEPYTKGYMKIKDVIMGLENAFQSYETEALRMPAE</sequence>
<dbReference type="InterPro" id="IPR031409">
    <property type="entry name" value="Darcynin"/>
</dbReference>
<dbReference type="Pfam" id="PF17074">
    <property type="entry name" value="Darcynin"/>
    <property type="match status" value="1"/>
</dbReference>
<dbReference type="AlphaFoldDB" id="A0A2W0CE83"/>
<protein>
    <recommendedName>
        <fullName evidence="4">Darcynin 2</fullName>
    </recommendedName>
</protein>
<dbReference type="EMBL" id="PRLG01000029">
    <property type="protein sequence ID" value="PYY26108.1"/>
    <property type="molecule type" value="Genomic_DNA"/>
</dbReference>
<comment type="caution">
    <text evidence="2">The sequence shown here is derived from an EMBL/GenBank/DDBJ whole genome shotgun (WGS) entry which is preliminary data.</text>
</comment>
<evidence type="ECO:0000313" key="3">
    <source>
        <dbReference type="Proteomes" id="UP000247459"/>
    </source>
</evidence>